<dbReference type="Pfam" id="PF08447">
    <property type="entry name" value="PAS_3"/>
    <property type="match status" value="1"/>
</dbReference>
<gene>
    <name evidence="12" type="ORF">A994_12106</name>
</gene>
<dbReference type="Pfam" id="PF07568">
    <property type="entry name" value="HisKA_2"/>
    <property type="match status" value="1"/>
</dbReference>
<dbReference type="Proteomes" id="UP000007360">
    <property type="component" value="Unassembled WGS sequence"/>
</dbReference>
<evidence type="ECO:0000256" key="4">
    <source>
        <dbReference type="ARBA" id="ARBA00022777"/>
    </source>
</evidence>
<dbReference type="PANTHER" id="PTHR43065:SF23">
    <property type="entry name" value="SENSOR HISTIDINE KINASE PDTAS"/>
    <property type="match status" value="1"/>
</dbReference>
<feature type="domain" description="PAC" evidence="11">
    <location>
        <begin position="330"/>
        <end position="381"/>
    </location>
</feature>
<evidence type="ECO:0000256" key="3">
    <source>
        <dbReference type="ARBA" id="ARBA00022741"/>
    </source>
</evidence>
<dbReference type="NCBIfam" id="TIGR00229">
    <property type="entry name" value="sensory_box"/>
    <property type="match status" value="6"/>
</dbReference>
<evidence type="ECO:0000256" key="6">
    <source>
        <dbReference type="ARBA" id="ARBA00023012"/>
    </source>
</evidence>
<organism evidence="12 13">
    <name type="scientific">Methanobacterium formicicum (strain DSM 3637 / PP1)</name>
    <dbReference type="NCBI Taxonomy" id="1204725"/>
    <lineage>
        <taxon>Archaea</taxon>
        <taxon>Methanobacteriati</taxon>
        <taxon>Methanobacteriota</taxon>
        <taxon>Methanomada group</taxon>
        <taxon>Methanobacteria</taxon>
        <taxon>Methanobacteriales</taxon>
        <taxon>Methanobacteriaceae</taxon>
        <taxon>Methanobacterium</taxon>
    </lineage>
</organism>
<evidence type="ECO:0000256" key="1">
    <source>
        <dbReference type="ARBA" id="ARBA00022553"/>
    </source>
</evidence>
<dbReference type="Pfam" id="PF00072">
    <property type="entry name" value="Response_reg"/>
    <property type="match status" value="1"/>
</dbReference>
<dbReference type="InterPro" id="IPR013767">
    <property type="entry name" value="PAS_fold"/>
</dbReference>
<feature type="domain" description="PAS" evidence="10">
    <location>
        <begin position="757"/>
        <end position="811"/>
    </location>
</feature>
<feature type="domain" description="PAC" evidence="11">
    <location>
        <begin position="584"/>
        <end position="634"/>
    </location>
</feature>
<accession>K2QWU7</accession>
<dbReference type="Pfam" id="PF13426">
    <property type="entry name" value="PAS_9"/>
    <property type="match status" value="3"/>
</dbReference>
<dbReference type="InterPro" id="IPR013655">
    <property type="entry name" value="PAS_fold_3"/>
</dbReference>
<dbReference type="SMART" id="SM00448">
    <property type="entry name" value="REC"/>
    <property type="match status" value="1"/>
</dbReference>
<keyword evidence="6" id="KW-0902">Two-component regulatory system</keyword>
<evidence type="ECO:0000256" key="2">
    <source>
        <dbReference type="ARBA" id="ARBA00022679"/>
    </source>
</evidence>
<dbReference type="CDD" id="cd00130">
    <property type="entry name" value="PAS"/>
    <property type="match status" value="5"/>
</dbReference>
<reference evidence="12 13" key="1">
    <citation type="journal article" date="2012" name="J. Bacteriol.">
        <title>Draft genome sequence of Methanobacterium formicicum DSM 3637, an archaebacterium isolated from the methane producer amoeba Pelomyxa palustris.</title>
        <authorList>
            <person name="Gutierrez G."/>
        </authorList>
    </citation>
    <scope>NUCLEOTIDE SEQUENCE [LARGE SCALE GENOMIC DNA]</scope>
    <source>
        <strain evidence="13">DSM 3637 / PP1</strain>
    </source>
</reference>
<dbReference type="CDD" id="cd17534">
    <property type="entry name" value="REC_DC-like"/>
    <property type="match status" value="1"/>
</dbReference>
<dbReference type="InterPro" id="IPR035965">
    <property type="entry name" value="PAS-like_dom_sf"/>
</dbReference>
<evidence type="ECO:0000259" key="9">
    <source>
        <dbReference type="PROSITE" id="PS50110"/>
    </source>
</evidence>
<protein>
    <submittedName>
        <fullName evidence="12">Signal transduction histidine kinase</fullName>
    </submittedName>
</protein>
<dbReference type="InterPro" id="IPR000014">
    <property type="entry name" value="PAS"/>
</dbReference>
<feature type="domain" description="Response regulatory" evidence="9">
    <location>
        <begin position="5"/>
        <end position="119"/>
    </location>
</feature>
<dbReference type="SUPFAM" id="SSF52172">
    <property type="entry name" value="CheY-like"/>
    <property type="match status" value="1"/>
</dbReference>
<evidence type="ECO:0000313" key="12">
    <source>
        <dbReference type="EMBL" id="EKF84753.1"/>
    </source>
</evidence>
<sequence length="1090" mass="124742">MVDEKILLVEDESIEAMDIKHTLESFGYEVPYVATSGEEAVEKALEIMPDLILMDIVLKGDIDGVEAAAMIKDFNIPLIYLTAHSEENTIERAKFTEPQGYIIKPYDVSGLKYAIDLAIYKNQMEREFKESEAYYRTIFEHTGTATVILEEDTTISLVNAKFEKLSGYTREELEGKKSWTDFVVKDDLEKMEEYHRLRRNDPASASVNYDFRFIDKQGNIKNIHLDVDMIPGTKKSVSSLLDITERKKTEMALLESEERYKSIFDKSIDAIYIHDFQGNFVDANPVALSMLGYRKDELENLSFASLLSPQQIPQAFKNINQIKNIGYQKEVSEYKLQKKDGSSIYVETKSSLLSFPGGNHLIQGIARDVTSRKLAEEALKESERSYRAIFENSGIALLTFTNDGTILMFNSEWERLSGYSREEVEGKMKWMQIAHPDYRKKMMEYHQQRIKDPDYAPQKYETVFIKKNGEQRVAYIAVTALSGTQKWLASATDITDLKSIQKKLEKNVLRIRALAEYNVDGIITTDAPGKILYFNKSLLEMFGYSEDELKNREITLLMPERYRENFMKGIKKYQSTGEHRLAGRTIETFGLNKEGHEFPLEMSLTKWEADEKIYFTSIIRDISERKKSEKALLDSEQKYSHLFSSVPVGIGITSLNGKILDVNKVMQDITGYAPEELKNTNFKTSFVTPEDYELLLEELQESGKVRDYEVTLKRKGERIYHALLNSELIEIGGDEVILITVRDITERKETEQCLINSEKRYRKLYSSMNEGLAVHEVLYDDANIPVDYEIIDVNNAYEKILGIKKKEILGKKASEIYGAGKAPYVEVYSEVAETGNPAHFETYFEPMDKHFNISVFSPSKGTFATVFEDITSRKKAEEKIKKSLEEKEVLLREIHHRVKNNMQILSSLLNLQIQYEDLDETIGVLKDSQGRVKSMAMIHEKLYQSSNFSNINFKEYLERLVSGIFYSYEITTGDIGSDIDIEDVNLSIDTAIPLGLIINELVTNSVKYAFPQGEGTVSIQLKSLPEQMELTVADNGIGLPENIDIQNPKTLGLQLVKSLTEQLDGDIRVESSNGTVFRITFNELNYKERI</sequence>
<dbReference type="SMART" id="SM00091">
    <property type="entry name" value="PAS"/>
    <property type="match status" value="6"/>
</dbReference>
<evidence type="ECO:0000259" key="8">
    <source>
        <dbReference type="PROSITE" id="PS50109"/>
    </source>
</evidence>
<feature type="domain" description="Histidine kinase" evidence="8">
    <location>
        <begin position="893"/>
        <end position="1085"/>
    </location>
</feature>
<name>K2QWU7_METFP</name>
<dbReference type="PROSITE" id="PS50112">
    <property type="entry name" value="PAS"/>
    <property type="match status" value="6"/>
</dbReference>
<feature type="domain" description="PAS" evidence="10">
    <location>
        <begin position="256"/>
        <end position="326"/>
    </location>
</feature>
<dbReference type="InterPro" id="IPR001610">
    <property type="entry name" value="PAC"/>
</dbReference>
<dbReference type="RefSeq" id="WP_004031948.1">
    <property type="nucleotide sequence ID" value="NZ_AMPO01000013.1"/>
</dbReference>
<dbReference type="GO" id="GO:0000160">
    <property type="term" value="P:phosphorelay signal transduction system"/>
    <property type="evidence" value="ECO:0007669"/>
    <property type="project" value="UniProtKB-KW"/>
</dbReference>
<dbReference type="InterPro" id="IPR000700">
    <property type="entry name" value="PAS-assoc_C"/>
</dbReference>
<dbReference type="PATRIC" id="fig|1204725.3.peg.2432"/>
<dbReference type="GO" id="GO:0016301">
    <property type="term" value="F:kinase activity"/>
    <property type="evidence" value="ECO:0007669"/>
    <property type="project" value="UniProtKB-KW"/>
</dbReference>
<dbReference type="InterPro" id="IPR011006">
    <property type="entry name" value="CheY-like_superfamily"/>
</dbReference>
<dbReference type="Gene3D" id="3.30.450.20">
    <property type="entry name" value="PAS domain"/>
    <property type="match status" value="6"/>
</dbReference>
<feature type="modified residue" description="4-aspartylphosphate" evidence="7">
    <location>
        <position position="55"/>
    </location>
</feature>
<proteinExistence type="predicted"/>
<dbReference type="OrthoDB" id="8127at2157"/>
<dbReference type="Gene3D" id="3.40.50.2300">
    <property type="match status" value="1"/>
</dbReference>
<dbReference type="PANTHER" id="PTHR43065">
    <property type="entry name" value="SENSOR HISTIDINE KINASE"/>
    <property type="match status" value="1"/>
</dbReference>
<feature type="domain" description="PAS" evidence="10">
    <location>
        <begin position="131"/>
        <end position="199"/>
    </location>
</feature>
<dbReference type="SMART" id="SM00387">
    <property type="entry name" value="HATPase_c"/>
    <property type="match status" value="1"/>
</dbReference>
<dbReference type="InterPro" id="IPR036890">
    <property type="entry name" value="HATPase_C_sf"/>
</dbReference>
<evidence type="ECO:0000259" key="11">
    <source>
        <dbReference type="PROSITE" id="PS50113"/>
    </source>
</evidence>
<dbReference type="InterPro" id="IPR003594">
    <property type="entry name" value="HATPase_dom"/>
</dbReference>
<keyword evidence="13" id="KW-1185">Reference proteome</keyword>
<keyword evidence="5" id="KW-0067">ATP-binding</keyword>
<comment type="caution">
    <text evidence="12">The sequence shown here is derived from an EMBL/GenBank/DDBJ whole genome shotgun (WGS) entry which is preliminary data.</text>
</comment>
<dbReference type="PROSITE" id="PS50110">
    <property type="entry name" value="RESPONSE_REGULATORY"/>
    <property type="match status" value="1"/>
</dbReference>
<dbReference type="InterPro" id="IPR001789">
    <property type="entry name" value="Sig_transdc_resp-reg_receiver"/>
</dbReference>
<dbReference type="InterPro" id="IPR005467">
    <property type="entry name" value="His_kinase_dom"/>
</dbReference>
<feature type="domain" description="PAS" evidence="10">
    <location>
        <begin position="635"/>
        <end position="706"/>
    </location>
</feature>
<keyword evidence="1 7" id="KW-0597">Phosphoprotein</keyword>
<keyword evidence="3" id="KW-0547">Nucleotide-binding</keyword>
<keyword evidence="4 12" id="KW-0418">Kinase</keyword>
<evidence type="ECO:0000256" key="5">
    <source>
        <dbReference type="ARBA" id="ARBA00022840"/>
    </source>
</evidence>
<keyword evidence="2" id="KW-0808">Transferase</keyword>
<dbReference type="Pfam" id="PF00989">
    <property type="entry name" value="PAS"/>
    <property type="match status" value="2"/>
</dbReference>
<dbReference type="EMBL" id="AMPO01000013">
    <property type="protein sequence ID" value="EKF84753.1"/>
    <property type="molecule type" value="Genomic_DNA"/>
</dbReference>
<evidence type="ECO:0000256" key="7">
    <source>
        <dbReference type="PROSITE-ProRule" id="PRU00169"/>
    </source>
</evidence>
<dbReference type="SUPFAM" id="SSF55874">
    <property type="entry name" value="ATPase domain of HSP90 chaperone/DNA topoisomerase II/histidine kinase"/>
    <property type="match status" value="1"/>
</dbReference>
<dbReference type="GO" id="GO:0005524">
    <property type="term" value="F:ATP binding"/>
    <property type="evidence" value="ECO:0007669"/>
    <property type="project" value="UniProtKB-KW"/>
</dbReference>
<feature type="domain" description="PAS" evidence="10">
    <location>
        <begin position="382"/>
        <end position="453"/>
    </location>
</feature>
<dbReference type="SUPFAM" id="SSF55785">
    <property type="entry name" value="PYP-like sensor domain (PAS domain)"/>
    <property type="match status" value="6"/>
</dbReference>
<dbReference type="PROSITE" id="PS50113">
    <property type="entry name" value="PAC"/>
    <property type="match status" value="2"/>
</dbReference>
<evidence type="ECO:0000259" key="10">
    <source>
        <dbReference type="PROSITE" id="PS50112"/>
    </source>
</evidence>
<dbReference type="PROSITE" id="PS50109">
    <property type="entry name" value="HIS_KIN"/>
    <property type="match status" value="1"/>
</dbReference>
<dbReference type="Pfam" id="PF02518">
    <property type="entry name" value="HATPase_c"/>
    <property type="match status" value="1"/>
</dbReference>
<dbReference type="Gene3D" id="3.30.565.10">
    <property type="entry name" value="Histidine kinase-like ATPase, C-terminal domain"/>
    <property type="match status" value="1"/>
</dbReference>
<dbReference type="InterPro" id="IPR011495">
    <property type="entry name" value="Sig_transdc_His_kin_sub2_dim/P"/>
</dbReference>
<dbReference type="SMART" id="SM00086">
    <property type="entry name" value="PAC"/>
    <property type="match status" value="5"/>
</dbReference>
<feature type="domain" description="PAS" evidence="10">
    <location>
        <begin position="507"/>
        <end position="560"/>
    </location>
</feature>
<evidence type="ECO:0000313" key="13">
    <source>
        <dbReference type="Proteomes" id="UP000007360"/>
    </source>
</evidence>
<dbReference type="GO" id="GO:0006355">
    <property type="term" value="P:regulation of DNA-templated transcription"/>
    <property type="evidence" value="ECO:0007669"/>
    <property type="project" value="InterPro"/>
</dbReference>
<dbReference type="AlphaFoldDB" id="K2QWU7"/>